<keyword evidence="2" id="KW-1185">Reference proteome</keyword>
<proteinExistence type="predicted"/>
<dbReference type="SUPFAM" id="SSF51126">
    <property type="entry name" value="Pectin lyase-like"/>
    <property type="match status" value="1"/>
</dbReference>
<dbReference type="EMBL" id="JAUQSY010000020">
    <property type="protein sequence ID" value="MDO7877466.1"/>
    <property type="molecule type" value="Genomic_DNA"/>
</dbReference>
<organism evidence="1 2">
    <name type="scientific">Hymenobacter aranciens</name>
    <dbReference type="NCBI Taxonomy" id="3063996"/>
    <lineage>
        <taxon>Bacteria</taxon>
        <taxon>Pseudomonadati</taxon>
        <taxon>Bacteroidota</taxon>
        <taxon>Cytophagia</taxon>
        <taxon>Cytophagales</taxon>
        <taxon>Hymenobacteraceae</taxon>
        <taxon>Hymenobacter</taxon>
    </lineage>
</organism>
<evidence type="ECO:0008006" key="3">
    <source>
        <dbReference type="Google" id="ProtNLM"/>
    </source>
</evidence>
<evidence type="ECO:0000313" key="2">
    <source>
        <dbReference type="Proteomes" id="UP001176429"/>
    </source>
</evidence>
<reference evidence="1" key="1">
    <citation type="submission" date="2023-07" db="EMBL/GenBank/DDBJ databases">
        <authorList>
            <person name="Kim M.K."/>
        </authorList>
    </citation>
    <scope>NUCLEOTIDE SEQUENCE</scope>
    <source>
        <strain evidence="1">ASUV-10-1</strain>
    </source>
</reference>
<name>A0ABT9BLC1_9BACT</name>
<comment type="caution">
    <text evidence="1">The sequence shown here is derived from an EMBL/GenBank/DDBJ whole genome shotgun (WGS) entry which is preliminary data.</text>
</comment>
<accession>A0ABT9BLC1</accession>
<evidence type="ECO:0000313" key="1">
    <source>
        <dbReference type="EMBL" id="MDO7877466.1"/>
    </source>
</evidence>
<dbReference type="Proteomes" id="UP001176429">
    <property type="component" value="Unassembled WGS sequence"/>
</dbReference>
<protein>
    <recommendedName>
        <fullName evidence="3">Right handed beta helix domain-containing protein</fullName>
    </recommendedName>
</protein>
<gene>
    <name evidence="1" type="ORF">Q5H93_22195</name>
</gene>
<dbReference type="RefSeq" id="WP_305008900.1">
    <property type="nucleotide sequence ID" value="NZ_JAUQSY010000020.1"/>
</dbReference>
<sequence length="171" mass="16826">MTGASAANTISFVPATGVTPVISGSVAGATTGLIVLNGADNLRFDGYNGSTSARNITIRNTATTGAAVLLQADATSNALRYLNLESATINGSSGTAFFSTGTTSSNDDNTLSNCDIHGAGAAVPAYAVFTSGAASTTATNSGNTVQSCNVYDFTAGGVYMSDTGAGGRAGR</sequence>
<dbReference type="InterPro" id="IPR011050">
    <property type="entry name" value="Pectin_lyase_fold/virulence"/>
</dbReference>